<reference evidence="1 2" key="1">
    <citation type="submission" date="2019-08" db="EMBL/GenBank/DDBJ databases">
        <title>Luteimonas viscosus sp. nov., isolated from soil of a sunflower field.</title>
        <authorList>
            <person name="Jianli Z."/>
            <person name="Ying Z."/>
        </authorList>
    </citation>
    <scope>NUCLEOTIDE SEQUENCE [LARGE SCALE GENOMIC DNA]</scope>
    <source>
        <strain evidence="1 2">XBU10</strain>
    </source>
</reference>
<proteinExistence type="predicted"/>
<accession>A0A5D4XN04</accession>
<gene>
    <name evidence="1" type="ORF">FZO89_02260</name>
</gene>
<organism evidence="1 2">
    <name type="scientific">Luteimonas viscosa</name>
    <dbReference type="NCBI Taxonomy" id="1132694"/>
    <lineage>
        <taxon>Bacteria</taxon>
        <taxon>Pseudomonadati</taxon>
        <taxon>Pseudomonadota</taxon>
        <taxon>Gammaproteobacteria</taxon>
        <taxon>Lysobacterales</taxon>
        <taxon>Lysobacteraceae</taxon>
        <taxon>Luteimonas</taxon>
    </lineage>
</organism>
<dbReference type="Proteomes" id="UP000324973">
    <property type="component" value="Unassembled WGS sequence"/>
</dbReference>
<sequence>MEPASIWEPTRTAGHPMIDSNTQHQAIGRLFELVRNGDVDNLEFTQLDSLIYGGLEQTYRVTDADRDQRSVQTSAV</sequence>
<keyword evidence="2" id="KW-1185">Reference proteome</keyword>
<evidence type="ECO:0000313" key="1">
    <source>
        <dbReference type="EMBL" id="TYT25191.1"/>
    </source>
</evidence>
<dbReference type="AlphaFoldDB" id="A0A5D4XN04"/>
<comment type="caution">
    <text evidence="1">The sequence shown here is derived from an EMBL/GenBank/DDBJ whole genome shotgun (WGS) entry which is preliminary data.</text>
</comment>
<dbReference type="EMBL" id="VTFT01000001">
    <property type="protein sequence ID" value="TYT25191.1"/>
    <property type="molecule type" value="Genomic_DNA"/>
</dbReference>
<protein>
    <submittedName>
        <fullName evidence="1">Uncharacterized protein</fullName>
    </submittedName>
</protein>
<evidence type="ECO:0000313" key="2">
    <source>
        <dbReference type="Proteomes" id="UP000324973"/>
    </source>
</evidence>
<name>A0A5D4XN04_9GAMM</name>